<organism evidence="1 2">
    <name type="scientific">Euplotes crassus</name>
    <dbReference type="NCBI Taxonomy" id="5936"/>
    <lineage>
        <taxon>Eukaryota</taxon>
        <taxon>Sar</taxon>
        <taxon>Alveolata</taxon>
        <taxon>Ciliophora</taxon>
        <taxon>Intramacronucleata</taxon>
        <taxon>Spirotrichea</taxon>
        <taxon>Hypotrichia</taxon>
        <taxon>Euplotida</taxon>
        <taxon>Euplotidae</taxon>
        <taxon>Moneuplotes</taxon>
    </lineage>
</organism>
<dbReference type="Proteomes" id="UP001295684">
    <property type="component" value="Unassembled WGS sequence"/>
</dbReference>
<dbReference type="AlphaFoldDB" id="A0AAD1YA13"/>
<name>A0AAD1YA13_EUPCR</name>
<evidence type="ECO:0000313" key="2">
    <source>
        <dbReference type="Proteomes" id="UP001295684"/>
    </source>
</evidence>
<sequence>MILLSKAKEVCAYYQKNNIYQNKKHLIKIQPDALSSSIFHRSSRLTTTKLKSAQKKFVSAVGSRNDFPLKSSHKSCDKLQLSQHSKCLKNPMTKKSNDELLEEIHTLHDNGYSYISQGTPHNNFQRIKHQRASVLSKFNNFYYAHPLADDQKMMRMKNNFSHETSMSTEKDLEYYESTSELLQNNKISGNVKPSKYKRNSLLSRPSISKIARKFIGKKLSSKQAFCLKLSKFDKLLQRKKYQKSHSFNTVSTIFSPKKVQTHMNYNLFYNSQARNNRARALSKQVSSIIKRKPRARSQISNLTLQSISIYYKSGCFGQTYLTCQDSNCKCCEYY</sequence>
<protein>
    <submittedName>
        <fullName evidence="1">Uncharacterized protein</fullName>
    </submittedName>
</protein>
<comment type="caution">
    <text evidence="1">The sequence shown here is derived from an EMBL/GenBank/DDBJ whole genome shotgun (WGS) entry which is preliminary data.</text>
</comment>
<reference evidence="1" key="1">
    <citation type="submission" date="2023-07" db="EMBL/GenBank/DDBJ databases">
        <authorList>
            <consortium name="AG Swart"/>
            <person name="Singh M."/>
            <person name="Singh A."/>
            <person name="Seah K."/>
            <person name="Emmerich C."/>
        </authorList>
    </citation>
    <scope>NUCLEOTIDE SEQUENCE</scope>
    <source>
        <strain evidence="1">DP1</strain>
    </source>
</reference>
<proteinExistence type="predicted"/>
<accession>A0AAD1YA13</accession>
<keyword evidence="2" id="KW-1185">Reference proteome</keyword>
<dbReference type="EMBL" id="CAMPGE010028265">
    <property type="protein sequence ID" value="CAI2385802.1"/>
    <property type="molecule type" value="Genomic_DNA"/>
</dbReference>
<gene>
    <name evidence="1" type="ORF">ECRASSUSDP1_LOCUS27388</name>
</gene>
<evidence type="ECO:0000313" key="1">
    <source>
        <dbReference type="EMBL" id="CAI2385802.1"/>
    </source>
</evidence>